<evidence type="ECO:0008006" key="3">
    <source>
        <dbReference type="Google" id="ProtNLM"/>
    </source>
</evidence>
<protein>
    <recommendedName>
        <fullName evidence="3">Lipoprotein</fullName>
    </recommendedName>
</protein>
<organism evidence="1 2">
    <name type="scientific">Streptomyces gossypii</name>
    <dbReference type="NCBI Taxonomy" id="2883101"/>
    <lineage>
        <taxon>Bacteria</taxon>
        <taxon>Bacillati</taxon>
        <taxon>Actinomycetota</taxon>
        <taxon>Actinomycetes</taxon>
        <taxon>Kitasatosporales</taxon>
        <taxon>Streptomycetaceae</taxon>
        <taxon>Streptomyces</taxon>
    </lineage>
</organism>
<dbReference type="EMBL" id="JAJAGO010000008">
    <property type="protein sequence ID" value="MCT2591910.1"/>
    <property type="molecule type" value="Genomic_DNA"/>
</dbReference>
<keyword evidence="2" id="KW-1185">Reference proteome</keyword>
<evidence type="ECO:0000313" key="1">
    <source>
        <dbReference type="EMBL" id="MCT2591910.1"/>
    </source>
</evidence>
<dbReference type="Proteomes" id="UP001156389">
    <property type="component" value="Unassembled WGS sequence"/>
</dbReference>
<accession>A0ABT2JX54</accession>
<gene>
    <name evidence="1" type="ORF">LHJ74_18730</name>
</gene>
<name>A0ABT2JX54_9ACTN</name>
<reference evidence="1 2" key="1">
    <citation type="submission" date="2021-10" db="EMBL/GenBank/DDBJ databases">
        <title>Streptomyces gossypii sp. nov., isolated from soil collected from cotton field.</title>
        <authorList>
            <person name="Ge X."/>
            <person name="Chen X."/>
            <person name="Liu W."/>
        </authorList>
    </citation>
    <scope>NUCLEOTIDE SEQUENCE [LARGE SCALE GENOMIC DNA]</scope>
    <source>
        <strain evidence="1 2">N2-109</strain>
    </source>
</reference>
<dbReference type="RefSeq" id="WP_260219235.1">
    <property type="nucleotide sequence ID" value="NZ_JAJAGO010000008.1"/>
</dbReference>
<sequence length="244" mass="25979">MAGAICLGLSVLLTACGGGEEKPAEKTNGMEKLSAAEIEKKARNAAEAADSVRLSGSIVSKGQTYRLEMRLKRGGGIGEVSTKGGDTFQLLRVKKDLYLKANSEFWAHQEQEEDSAEPSKADMTAAAKLEGMYVKVPDGDPAYEQLSGFTEMQVMLDGLLVMDGDRETGERGEVGTARTIEVLAADGKGGTIDVALKGKPYPLRLERGGDTGTVELDDWNKGFTVRAPKKEQIVDYGKSISAGG</sequence>
<proteinExistence type="predicted"/>
<comment type="caution">
    <text evidence="1">The sequence shown here is derived from an EMBL/GenBank/DDBJ whole genome shotgun (WGS) entry which is preliminary data.</text>
</comment>
<evidence type="ECO:0000313" key="2">
    <source>
        <dbReference type="Proteomes" id="UP001156389"/>
    </source>
</evidence>